<evidence type="ECO:0000256" key="2">
    <source>
        <dbReference type="ARBA" id="ARBA00022777"/>
    </source>
</evidence>
<dbReference type="InterPro" id="IPR003594">
    <property type="entry name" value="HATPase_dom"/>
</dbReference>
<dbReference type="SUPFAM" id="SSF55874">
    <property type="entry name" value="ATPase domain of HSP90 chaperone/DNA topoisomerase II/histidine kinase"/>
    <property type="match status" value="1"/>
</dbReference>
<dbReference type="GO" id="GO:0016020">
    <property type="term" value="C:membrane"/>
    <property type="evidence" value="ECO:0007669"/>
    <property type="project" value="InterPro"/>
</dbReference>
<gene>
    <name evidence="8" type="primary">chrS</name>
    <name evidence="7" type="ORF">CIMIT_11525</name>
    <name evidence="8" type="ORF">SAMEA4535761_02362</name>
</gene>
<dbReference type="STRING" id="156978.CIMIT_11525"/>
<dbReference type="InterPro" id="IPR050482">
    <property type="entry name" value="Sensor_HK_TwoCompSys"/>
</dbReference>
<dbReference type="Gene3D" id="1.20.5.1930">
    <property type="match status" value="1"/>
</dbReference>
<dbReference type="EC" id="2.7.13.3" evidence="8"/>
<keyword evidence="3" id="KW-0902">Two-component regulatory system</keyword>
<evidence type="ECO:0000259" key="5">
    <source>
        <dbReference type="Pfam" id="PF02518"/>
    </source>
</evidence>
<dbReference type="KEGG" id="cii:CIMIT_11525"/>
<dbReference type="Pfam" id="PF07730">
    <property type="entry name" value="HisKA_3"/>
    <property type="match status" value="1"/>
</dbReference>
<keyword evidence="4" id="KW-0472">Membrane</keyword>
<evidence type="ECO:0000256" key="4">
    <source>
        <dbReference type="SAM" id="Phobius"/>
    </source>
</evidence>
<reference evidence="8 10" key="2">
    <citation type="submission" date="2017-06" db="EMBL/GenBank/DDBJ databases">
        <authorList>
            <consortium name="Pathogen Informatics"/>
        </authorList>
    </citation>
    <scope>NUCLEOTIDE SEQUENCE [LARGE SCALE GENOMIC DNA]</scope>
    <source>
        <strain evidence="8 10">NCTC13015</strain>
    </source>
</reference>
<keyword evidence="4" id="KW-0812">Transmembrane</keyword>
<dbReference type="PANTHER" id="PTHR24421">
    <property type="entry name" value="NITRATE/NITRITE SENSOR PROTEIN NARX-RELATED"/>
    <property type="match status" value="1"/>
</dbReference>
<evidence type="ECO:0000259" key="6">
    <source>
        <dbReference type="Pfam" id="PF07730"/>
    </source>
</evidence>
<dbReference type="Pfam" id="PF02518">
    <property type="entry name" value="HATPase_c"/>
    <property type="match status" value="1"/>
</dbReference>
<dbReference type="RefSeq" id="WP_038593129.1">
    <property type="nucleotide sequence ID" value="NZ_CP009211.1"/>
</dbReference>
<dbReference type="CDD" id="cd16917">
    <property type="entry name" value="HATPase_UhpB-NarQ-NarX-like"/>
    <property type="match status" value="1"/>
</dbReference>
<dbReference type="eggNOG" id="COG4585">
    <property type="taxonomic scope" value="Bacteria"/>
</dbReference>
<feature type="domain" description="Signal transduction histidine kinase subgroup 3 dimerisation and phosphoacceptor" evidence="6">
    <location>
        <begin position="171"/>
        <end position="233"/>
    </location>
</feature>
<dbReference type="InterPro" id="IPR036890">
    <property type="entry name" value="HATPase_C_sf"/>
</dbReference>
<protein>
    <submittedName>
        <fullName evidence="7 8">Histidine kinase</fullName>
        <ecNumber evidence="8">2.7.13.3</ecNumber>
    </submittedName>
</protein>
<dbReference type="EMBL" id="CP009211">
    <property type="protein sequence ID" value="AIJ34422.1"/>
    <property type="molecule type" value="Genomic_DNA"/>
</dbReference>
<feature type="transmembrane region" description="Helical" evidence="4">
    <location>
        <begin position="59"/>
        <end position="76"/>
    </location>
</feature>
<proteinExistence type="predicted"/>
<dbReference type="PIRSF" id="PIRSF037434">
    <property type="entry name" value="STHK_ChrS"/>
    <property type="match status" value="1"/>
</dbReference>
<dbReference type="InterPro" id="IPR011712">
    <property type="entry name" value="Sig_transdc_His_kin_sub3_dim/P"/>
</dbReference>
<keyword evidence="9" id="KW-1185">Reference proteome</keyword>
<dbReference type="OrthoDB" id="144293at2"/>
<dbReference type="Proteomes" id="UP000028780">
    <property type="component" value="Chromosome"/>
</dbReference>
<dbReference type="GO" id="GO:0000155">
    <property type="term" value="F:phosphorelay sensor kinase activity"/>
    <property type="evidence" value="ECO:0007669"/>
    <property type="project" value="InterPro"/>
</dbReference>
<feature type="transmembrane region" description="Helical" evidence="4">
    <location>
        <begin position="125"/>
        <end position="145"/>
    </location>
</feature>
<feature type="transmembrane region" description="Helical" evidence="4">
    <location>
        <begin position="7"/>
        <end position="29"/>
    </location>
</feature>
<accession>A0A076NU67</accession>
<keyword evidence="1 8" id="KW-0808">Transferase</keyword>
<evidence type="ECO:0000313" key="10">
    <source>
        <dbReference type="Proteomes" id="UP000215374"/>
    </source>
</evidence>
<keyword evidence="2 7" id="KW-0418">Kinase</keyword>
<evidence type="ECO:0000256" key="3">
    <source>
        <dbReference type="ARBA" id="ARBA00023012"/>
    </source>
</evidence>
<sequence length="369" mass="39490">MQYTNRILAVLRVSLHILVAVLLLVGLIADFDPLALVFGACYLAGTAPYNRGVEFSTRATWAWLAVIVALWGWLAYRSEAYVWLEFPLVMLGVFLLPTAAGLALSAVLLAATLAITVPQSGASGAIGPAIGTVLAVIIVHSYTMLRGEAEHYKQLALELEVAERSRGAAEERARLSREVHDTMAQGLSSIVLLGRALDKQLDRDTADAAREILTTIREVAAENLAEARRFVAVNAEGGSAQPPRRTLPEQVRELAKAAEDRQRALGETLEVQVNVVDVVGPAAEVAERVVREGLSNVVRHAHATKAVVTVDKLGETITVDVFDNGRGMSGPEGFGLRGLRARVEEAGGELSVEGNVLAATIPVQLKEAQ</sequence>
<reference evidence="7 9" key="1">
    <citation type="submission" date="2014-08" db="EMBL/GenBank/DDBJ databases">
        <title>Complete genome sequence of Corynebacterium imitans DSM 44264, isolated from a five-month-old boy with suspected pharyngeal diphtheria.</title>
        <authorList>
            <person name="Mollmann S."/>
            <person name="Albersmeier A."/>
            <person name="Ruckert C."/>
            <person name="Tauch A."/>
        </authorList>
    </citation>
    <scope>NUCLEOTIDE SEQUENCE [LARGE SCALE GENOMIC DNA]</scope>
    <source>
        <strain evidence="7 9">DSM 44264</strain>
    </source>
</reference>
<dbReference type="GO" id="GO:0046983">
    <property type="term" value="F:protein dimerization activity"/>
    <property type="evidence" value="ECO:0007669"/>
    <property type="project" value="InterPro"/>
</dbReference>
<dbReference type="EMBL" id="LT906467">
    <property type="protein sequence ID" value="SNV87086.1"/>
    <property type="molecule type" value="Genomic_DNA"/>
</dbReference>
<dbReference type="AlphaFoldDB" id="A0A076NU67"/>
<feature type="transmembrane region" description="Helical" evidence="4">
    <location>
        <begin position="88"/>
        <end position="113"/>
    </location>
</feature>
<dbReference type="PANTHER" id="PTHR24421:SF62">
    <property type="entry name" value="SENSORY TRANSDUCTION HISTIDINE KINASE"/>
    <property type="match status" value="1"/>
</dbReference>
<dbReference type="HOGENOM" id="CLU_000445_20_15_11"/>
<evidence type="ECO:0000256" key="1">
    <source>
        <dbReference type="ARBA" id="ARBA00022679"/>
    </source>
</evidence>
<evidence type="ECO:0000313" key="9">
    <source>
        <dbReference type="Proteomes" id="UP000028780"/>
    </source>
</evidence>
<feature type="domain" description="Histidine kinase/HSP90-like ATPase" evidence="5">
    <location>
        <begin position="287"/>
        <end position="355"/>
    </location>
</feature>
<keyword evidence="4" id="KW-1133">Transmembrane helix</keyword>
<organism evidence="7 9">
    <name type="scientific">Corynebacterium imitans</name>
    <dbReference type="NCBI Taxonomy" id="156978"/>
    <lineage>
        <taxon>Bacteria</taxon>
        <taxon>Bacillati</taxon>
        <taxon>Actinomycetota</taxon>
        <taxon>Actinomycetes</taxon>
        <taxon>Mycobacteriales</taxon>
        <taxon>Corynebacteriaceae</taxon>
        <taxon>Corynebacterium</taxon>
    </lineage>
</organism>
<evidence type="ECO:0000313" key="7">
    <source>
        <dbReference type="EMBL" id="AIJ34422.1"/>
    </source>
</evidence>
<dbReference type="Gene3D" id="3.30.565.10">
    <property type="entry name" value="Histidine kinase-like ATPase, C-terminal domain"/>
    <property type="match status" value="1"/>
</dbReference>
<evidence type="ECO:0000313" key="8">
    <source>
        <dbReference type="EMBL" id="SNV87086.1"/>
    </source>
</evidence>
<dbReference type="Proteomes" id="UP000215374">
    <property type="component" value="Chromosome 1"/>
</dbReference>
<name>A0A076NU67_9CORY</name>
<dbReference type="InterPro" id="IPR017205">
    <property type="entry name" value="Sig_transdc_His_kinase_ChrS"/>
</dbReference>